<dbReference type="HOGENOM" id="CLU_177147_0_0_1"/>
<proteinExistence type="predicted"/>
<feature type="region of interest" description="Disordered" evidence="1">
    <location>
        <begin position="53"/>
        <end position="72"/>
    </location>
</feature>
<evidence type="ECO:0000256" key="1">
    <source>
        <dbReference type="SAM" id="MobiDB-lite"/>
    </source>
</evidence>
<organism evidence="2 3">
    <name type="scientific">Exophiala sideris</name>
    <dbReference type="NCBI Taxonomy" id="1016849"/>
    <lineage>
        <taxon>Eukaryota</taxon>
        <taxon>Fungi</taxon>
        <taxon>Dikarya</taxon>
        <taxon>Ascomycota</taxon>
        <taxon>Pezizomycotina</taxon>
        <taxon>Eurotiomycetes</taxon>
        <taxon>Chaetothyriomycetidae</taxon>
        <taxon>Chaetothyriales</taxon>
        <taxon>Herpotrichiellaceae</taxon>
        <taxon>Exophiala</taxon>
    </lineage>
</organism>
<gene>
    <name evidence="2" type="ORF">PV11_04252</name>
</gene>
<name>A0A0D1YH17_9EURO</name>
<dbReference type="AlphaFoldDB" id="A0A0D1YH17"/>
<evidence type="ECO:0000313" key="3">
    <source>
        <dbReference type="Proteomes" id="UP000053599"/>
    </source>
</evidence>
<accession>A0A0D1YH17</accession>
<sequence>MARGIPQFLACIHHFLIQIPQSGYHNISRLIQPQIRSLSEGLTAGSNRVSKDIGFKGIKPKPQNAKERVERA</sequence>
<dbReference type="OrthoDB" id="4148081at2759"/>
<evidence type="ECO:0000313" key="2">
    <source>
        <dbReference type="EMBL" id="KIV82122.1"/>
    </source>
</evidence>
<protein>
    <submittedName>
        <fullName evidence="2">Uncharacterized protein</fullName>
    </submittedName>
</protein>
<dbReference type="EMBL" id="KN846952">
    <property type="protein sequence ID" value="KIV82122.1"/>
    <property type="molecule type" value="Genomic_DNA"/>
</dbReference>
<dbReference type="Proteomes" id="UP000053599">
    <property type="component" value="Unassembled WGS sequence"/>
</dbReference>
<reference evidence="2 3" key="1">
    <citation type="submission" date="2015-01" db="EMBL/GenBank/DDBJ databases">
        <title>The Genome Sequence of Exophiala sideris CBS121828.</title>
        <authorList>
            <consortium name="The Broad Institute Genomics Platform"/>
            <person name="Cuomo C."/>
            <person name="de Hoog S."/>
            <person name="Gorbushina A."/>
            <person name="Stielow B."/>
            <person name="Teixiera M."/>
            <person name="Abouelleil A."/>
            <person name="Chapman S.B."/>
            <person name="Priest M."/>
            <person name="Young S.K."/>
            <person name="Wortman J."/>
            <person name="Nusbaum C."/>
            <person name="Birren B."/>
        </authorList>
    </citation>
    <scope>NUCLEOTIDE SEQUENCE [LARGE SCALE GENOMIC DNA]</scope>
    <source>
        <strain evidence="2 3">CBS 121828</strain>
    </source>
</reference>